<dbReference type="Pfam" id="PF02311">
    <property type="entry name" value="AraC_binding"/>
    <property type="match status" value="1"/>
</dbReference>
<protein>
    <submittedName>
        <fullName evidence="7">AraC family transcriptional regulator</fullName>
    </submittedName>
</protein>
<name>A0A8F9TUU4_9BACT</name>
<dbReference type="SUPFAM" id="SSF51215">
    <property type="entry name" value="Regulatory protein AraC"/>
    <property type="match status" value="1"/>
</dbReference>
<dbReference type="PROSITE" id="PS01124">
    <property type="entry name" value="HTH_ARAC_FAMILY_2"/>
    <property type="match status" value="1"/>
</dbReference>
<dbReference type="SUPFAM" id="SSF46689">
    <property type="entry name" value="Homeodomain-like"/>
    <property type="match status" value="1"/>
</dbReference>
<dbReference type="GO" id="GO:0043565">
    <property type="term" value="F:sequence-specific DNA binding"/>
    <property type="evidence" value="ECO:0007669"/>
    <property type="project" value="InterPro"/>
</dbReference>
<dbReference type="GO" id="GO:0003700">
    <property type="term" value="F:DNA-binding transcription factor activity"/>
    <property type="evidence" value="ECO:0007669"/>
    <property type="project" value="InterPro"/>
</dbReference>
<keyword evidence="2" id="KW-0805">Transcription regulation</keyword>
<dbReference type="PRINTS" id="PR00032">
    <property type="entry name" value="HTHARAC"/>
</dbReference>
<keyword evidence="8" id="KW-1185">Reference proteome</keyword>
<evidence type="ECO:0000256" key="4">
    <source>
        <dbReference type="ARBA" id="ARBA00023163"/>
    </source>
</evidence>
<proteinExistence type="predicted"/>
<evidence type="ECO:0000313" key="8">
    <source>
        <dbReference type="Proteomes" id="UP000825051"/>
    </source>
</evidence>
<feature type="compositionally biased region" description="Low complexity" evidence="5">
    <location>
        <begin position="286"/>
        <end position="295"/>
    </location>
</feature>
<reference evidence="7" key="1">
    <citation type="submission" date="2021-08" db="EMBL/GenBank/DDBJ databases">
        <title>Genome of a novel bacterium of the phylum Verrucomicrobia, Oleiharenicola sp. KSB-15.</title>
        <authorList>
            <person name="Chung J.-H."/>
            <person name="Ahn J.-H."/>
            <person name="Yoon Y."/>
            <person name="Kim D.-Y."/>
            <person name="An S.-H."/>
            <person name="Park I."/>
            <person name="Yeon J."/>
        </authorList>
    </citation>
    <scope>NUCLEOTIDE SEQUENCE</scope>
    <source>
        <strain evidence="7">KSB-15</strain>
    </source>
</reference>
<evidence type="ECO:0000256" key="1">
    <source>
        <dbReference type="ARBA" id="ARBA00022490"/>
    </source>
</evidence>
<dbReference type="AlphaFoldDB" id="A0A8F9TUU4"/>
<evidence type="ECO:0000259" key="6">
    <source>
        <dbReference type="PROSITE" id="PS01124"/>
    </source>
</evidence>
<keyword evidence="3" id="KW-0238">DNA-binding</keyword>
<dbReference type="Gene3D" id="1.10.10.60">
    <property type="entry name" value="Homeodomain-like"/>
    <property type="match status" value="2"/>
</dbReference>
<evidence type="ECO:0000256" key="2">
    <source>
        <dbReference type="ARBA" id="ARBA00023015"/>
    </source>
</evidence>
<sequence length="314" mass="34175">MKSIVRYGRGSARSLPTHRDGGLEIVLLEKGALNWHVEGRVERVTAGSVYFSLPWQEHGSVDEFEAGHLWQWVQLRLAGPSRRPRRQFRLVREIGLGAERERRLSALLVRSGRHCFPATARMAWLLPALVAELTAGAVGGPPDEVYVNTLTRLVVLELERCIDRAAQSAGATAGAEERVQKFIASLGERVDTAWTLQAMAAACGLGRSRFATLCRKITGDSPLTLVNRLRTEQAKRLLRESAATVTEVAFATGFSSSQYFARVFRAFTAMEPRAYRGRHAAAAGAISPGATSSAGRRGGARGDAAPTRRRAGRG</sequence>
<dbReference type="InterPro" id="IPR020449">
    <property type="entry name" value="Tscrpt_reg_AraC-type_HTH"/>
</dbReference>
<feature type="region of interest" description="Disordered" evidence="5">
    <location>
        <begin position="286"/>
        <end position="314"/>
    </location>
</feature>
<evidence type="ECO:0000313" key="7">
    <source>
        <dbReference type="EMBL" id="QYM77987.1"/>
    </source>
</evidence>
<dbReference type="InterPro" id="IPR050204">
    <property type="entry name" value="AraC_XylS_family_regulators"/>
</dbReference>
<dbReference type="InterPro" id="IPR003313">
    <property type="entry name" value="AraC-bd"/>
</dbReference>
<dbReference type="Proteomes" id="UP000825051">
    <property type="component" value="Chromosome"/>
</dbReference>
<feature type="domain" description="HTH araC/xylS-type" evidence="6">
    <location>
        <begin position="177"/>
        <end position="278"/>
    </location>
</feature>
<evidence type="ECO:0000256" key="3">
    <source>
        <dbReference type="ARBA" id="ARBA00023125"/>
    </source>
</evidence>
<gene>
    <name evidence="7" type="ORF">K0B96_11765</name>
</gene>
<dbReference type="InterPro" id="IPR009057">
    <property type="entry name" value="Homeodomain-like_sf"/>
</dbReference>
<dbReference type="InterPro" id="IPR018060">
    <property type="entry name" value="HTH_AraC"/>
</dbReference>
<dbReference type="EMBL" id="CP080507">
    <property type="protein sequence ID" value="QYM77987.1"/>
    <property type="molecule type" value="Genomic_DNA"/>
</dbReference>
<organism evidence="7 8">
    <name type="scientific">Horticoccus luteus</name>
    <dbReference type="NCBI Taxonomy" id="2862869"/>
    <lineage>
        <taxon>Bacteria</taxon>
        <taxon>Pseudomonadati</taxon>
        <taxon>Verrucomicrobiota</taxon>
        <taxon>Opitutia</taxon>
        <taxon>Opitutales</taxon>
        <taxon>Opitutaceae</taxon>
        <taxon>Horticoccus</taxon>
    </lineage>
</organism>
<dbReference type="InterPro" id="IPR037923">
    <property type="entry name" value="HTH-like"/>
</dbReference>
<keyword evidence="1" id="KW-0963">Cytoplasm</keyword>
<dbReference type="PANTHER" id="PTHR46796:SF13">
    <property type="entry name" value="HTH-TYPE TRANSCRIPTIONAL ACTIVATOR RHAS"/>
    <property type="match status" value="1"/>
</dbReference>
<dbReference type="PANTHER" id="PTHR46796">
    <property type="entry name" value="HTH-TYPE TRANSCRIPTIONAL ACTIVATOR RHAS-RELATED"/>
    <property type="match status" value="1"/>
</dbReference>
<dbReference type="RefSeq" id="WP_220161091.1">
    <property type="nucleotide sequence ID" value="NZ_CP080507.1"/>
</dbReference>
<dbReference type="KEGG" id="ole:K0B96_11765"/>
<dbReference type="SMART" id="SM00342">
    <property type="entry name" value="HTH_ARAC"/>
    <property type="match status" value="1"/>
</dbReference>
<evidence type="ECO:0000256" key="5">
    <source>
        <dbReference type="SAM" id="MobiDB-lite"/>
    </source>
</evidence>
<keyword evidence="4" id="KW-0804">Transcription</keyword>
<dbReference type="Pfam" id="PF12833">
    <property type="entry name" value="HTH_18"/>
    <property type="match status" value="1"/>
</dbReference>
<accession>A0A8F9TUU4</accession>